<gene>
    <name evidence="2" type="ORF">EVAR_9767_1</name>
</gene>
<name>A0A4C1U5E8_EUMVA</name>
<accession>A0A4C1U5E8</accession>
<comment type="caution">
    <text evidence="2">The sequence shown here is derived from an EMBL/GenBank/DDBJ whole genome shotgun (WGS) entry which is preliminary data.</text>
</comment>
<feature type="compositionally biased region" description="Basic residues" evidence="1">
    <location>
        <begin position="166"/>
        <end position="178"/>
    </location>
</feature>
<dbReference type="Proteomes" id="UP000299102">
    <property type="component" value="Unassembled WGS sequence"/>
</dbReference>
<feature type="region of interest" description="Disordered" evidence="1">
    <location>
        <begin position="148"/>
        <end position="178"/>
    </location>
</feature>
<dbReference type="AlphaFoldDB" id="A0A4C1U5E8"/>
<evidence type="ECO:0000256" key="1">
    <source>
        <dbReference type="SAM" id="MobiDB-lite"/>
    </source>
</evidence>
<organism evidence="2 3">
    <name type="scientific">Eumeta variegata</name>
    <name type="common">Bagworm moth</name>
    <name type="synonym">Eumeta japonica</name>
    <dbReference type="NCBI Taxonomy" id="151549"/>
    <lineage>
        <taxon>Eukaryota</taxon>
        <taxon>Metazoa</taxon>
        <taxon>Ecdysozoa</taxon>
        <taxon>Arthropoda</taxon>
        <taxon>Hexapoda</taxon>
        <taxon>Insecta</taxon>
        <taxon>Pterygota</taxon>
        <taxon>Neoptera</taxon>
        <taxon>Endopterygota</taxon>
        <taxon>Lepidoptera</taxon>
        <taxon>Glossata</taxon>
        <taxon>Ditrysia</taxon>
        <taxon>Tineoidea</taxon>
        <taxon>Psychidae</taxon>
        <taxon>Oiketicinae</taxon>
        <taxon>Eumeta</taxon>
    </lineage>
</organism>
<dbReference type="EMBL" id="BGZK01000130">
    <property type="protein sequence ID" value="GBP21582.1"/>
    <property type="molecule type" value="Genomic_DNA"/>
</dbReference>
<keyword evidence="3" id="KW-1185">Reference proteome</keyword>
<evidence type="ECO:0000313" key="3">
    <source>
        <dbReference type="Proteomes" id="UP000299102"/>
    </source>
</evidence>
<proteinExistence type="predicted"/>
<sequence>MARDHINRACLSAPAGHPNGRLSVALSRPARAMSLAKRCPGTIHRLTPVPAAVAEYRRPATTTSTHEEWAIVVFFADRRGSLSSSFSGPDGAATHLFIVVPELAVTIEEDDCEFTDTAYGSPAESGKHHALDSRKGIITIWIRRGHIPDEKTPGYQATNKSSVLHLRPKKGRGRPTNE</sequence>
<protein>
    <submittedName>
        <fullName evidence="2">Uncharacterized protein</fullName>
    </submittedName>
</protein>
<evidence type="ECO:0000313" key="2">
    <source>
        <dbReference type="EMBL" id="GBP21582.1"/>
    </source>
</evidence>
<reference evidence="2 3" key="1">
    <citation type="journal article" date="2019" name="Commun. Biol.">
        <title>The bagworm genome reveals a unique fibroin gene that provides high tensile strength.</title>
        <authorList>
            <person name="Kono N."/>
            <person name="Nakamura H."/>
            <person name="Ohtoshi R."/>
            <person name="Tomita M."/>
            <person name="Numata K."/>
            <person name="Arakawa K."/>
        </authorList>
    </citation>
    <scope>NUCLEOTIDE SEQUENCE [LARGE SCALE GENOMIC DNA]</scope>
</reference>